<dbReference type="SUPFAM" id="SSF55874">
    <property type="entry name" value="ATPase domain of HSP90 chaperone/DNA topoisomerase II/histidine kinase"/>
    <property type="match status" value="1"/>
</dbReference>
<feature type="domain" description="Histidine kinase" evidence="6">
    <location>
        <begin position="484"/>
        <end position="707"/>
    </location>
</feature>
<evidence type="ECO:0000259" key="8">
    <source>
        <dbReference type="PROSITE" id="PS50112"/>
    </source>
</evidence>
<organism evidence="9 10">
    <name type="scientific">Maritalea porphyrae</name>
    <dbReference type="NCBI Taxonomy" id="880732"/>
    <lineage>
        <taxon>Bacteria</taxon>
        <taxon>Pseudomonadati</taxon>
        <taxon>Pseudomonadota</taxon>
        <taxon>Alphaproteobacteria</taxon>
        <taxon>Hyphomicrobiales</taxon>
        <taxon>Devosiaceae</taxon>
        <taxon>Maritalea</taxon>
    </lineage>
</organism>
<dbReference type="InterPro" id="IPR036890">
    <property type="entry name" value="HATPase_C_sf"/>
</dbReference>
<feature type="domain" description="Response regulatory" evidence="7">
    <location>
        <begin position="730"/>
        <end position="846"/>
    </location>
</feature>
<reference evidence="9" key="1">
    <citation type="journal article" date="2014" name="Int. J. Syst. Evol. Microbiol.">
        <title>Complete genome of a new Firmicutes species belonging to the dominant human colonic microbiota ('Ruminococcus bicirculans') reveals two chromosomes and a selective capacity to utilize plant glucans.</title>
        <authorList>
            <consortium name="NISC Comparative Sequencing Program"/>
            <person name="Wegmann U."/>
            <person name="Louis P."/>
            <person name="Goesmann A."/>
            <person name="Henrissat B."/>
            <person name="Duncan S.H."/>
            <person name="Flint H.J."/>
        </authorList>
    </citation>
    <scope>NUCLEOTIDE SEQUENCE</scope>
    <source>
        <strain evidence="9">NBRC 107169</strain>
    </source>
</reference>
<comment type="catalytic activity">
    <reaction evidence="1">
        <text>ATP + protein L-histidine = ADP + protein N-phospho-L-histidine.</text>
        <dbReference type="EC" id="2.7.13.3"/>
    </reaction>
</comment>
<feature type="transmembrane region" description="Helical" evidence="5">
    <location>
        <begin position="24"/>
        <end position="45"/>
    </location>
</feature>
<dbReference type="SUPFAM" id="SSF52172">
    <property type="entry name" value="CheY-like"/>
    <property type="match status" value="1"/>
</dbReference>
<evidence type="ECO:0000256" key="1">
    <source>
        <dbReference type="ARBA" id="ARBA00000085"/>
    </source>
</evidence>
<dbReference type="PROSITE" id="PS50112">
    <property type="entry name" value="PAS"/>
    <property type="match status" value="2"/>
</dbReference>
<dbReference type="Gene3D" id="3.30.450.20">
    <property type="entry name" value="PAS domain"/>
    <property type="match status" value="2"/>
</dbReference>
<dbReference type="InterPro" id="IPR004358">
    <property type="entry name" value="Sig_transdc_His_kin-like_C"/>
</dbReference>
<dbReference type="EC" id="2.7.13.3" evidence="2"/>
<dbReference type="InterPro" id="IPR003594">
    <property type="entry name" value="HATPase_dom"/>
</dbReference>
<dbReference type="PANTHER" id="PTHR43065">
    <property type="entry name" value="SENSOR HISTIDINE KINASE"/>
    <property type="match status" value="1"/>
</dbReference>
<dbReference type="Gene3D" id="3.30.565.10">
    <property type="entry name" value="Histidine kinase-like ATPase, C-terminal domain"/>
    <property type="match status" value="1"/>
</dbReference>
<dbReference type="NCBIfam" id="NF046020">
    <property type="entry name" value="HisKinCckABruc"/>
    <property type="match status" value="1"/>
</dbReference>
<dbReference type="Pfam" id="PF13188">
    <property type="entry name" value="PAS_8"/>
    <property type="match status" value="2"/>
</dbReference>
<comment type="caution">
    <text evidence="9">The sequence shown here is derived from an EMBL/GenBank/DDBJ whole genome shotgun (WGS) entry which is preliminary data.</text>
</comment>
<evidence type="ECO:0000256" key="5">
    <source>
        <dbReference type="SAM" id="Phobius"/>
    </source>
</evidence>
<dbReference type="InterPro" id="IPR035965">
    <property type="entry name" value="PAS-like_dom_sf"/>
</dbReference>
<keyword evidence="5" id="KW-0812">Transmembrane</keyword>
<dbReference type="Pfam" id="PF00072">
    <property type="entry name" value="Response_reg"/>
    <property type="match status" value="1"/>
</dbReference>
<keyword evidence="9" id="KW-0418">Kinase</keyword>
<dbReference type="PRINTS" id="PR00344">
    <property type="entry name" value="BCTRLSENSOR"/>
</dbReference>
<dbReference type="GO" id="GO:0016301">
    <property type="term" value="F:kinase activity"/>
    <property type="evidence" value="ECO:0007669"/>
    <property type="project" value="UniProtKB-KW"/>
</dbReference>
<dbReference type="Gene3D" id="3.40.50.2300">
    <property type="match status" value="1"/>
</dbReference>
<proteinExistence type="predicted"/>
<dbReference type="SMART" id="SM00387">
    <property type="entry name" value="HATPase_c"/>
    <property type="match status" value="1"/>
</dbReference>
<sequence length="850" mass="92713">MSMTPLAQDSYPQPAARSRLGGGGVWRVILLSACFVGLAVAYSIFGDQIPADMLLLVLGVLAVIGVFCLFGLAAGLFKIAHSDDGPALQNAIVDSLDYGAVVADREGRIIYANAAYGELIAGLNRKSVVSVPRLFASAAEASEAIYRLSRAAHDGRRAVEDIRLTEGDALNGVANQPVWYRVSVQILPEIEGAGGKKLVLWSVENISRDRERQENIFLELQKAIDYLDHAPAGFFSTDGRGKIQYLNATLAHWLGYDLAEFDAGSLRLSEIVRGDGSGLLLGGSNDGQIKTEVIDIDLVKRDGTNLPVRLLHRAARLAEGDLGETRTLVLDRAPGVDASEELRNAEVRFSRFFNDTPFAIAALDESGKIVRTNAPFSRTFGNEHGEKATEGLPLTELVAPEASSRFINAIETAKSNQSTIEPVDTVLAANEERSVRLYVTGVADAGDSDERVIVYAMDTTEQRVLEQQFAQSQKMQAVGQLAGGIAHDLNNILTAIIGFSDLLLLNLRPNDPSFKDTMEIKQNANRAAGLVRQLLAFSRRQTLRLEVLEVSLLVDDLTVLFKRLIGDSITLSVDHAPNIWPVRADHIQLEQVVINLVVNARDAMPEGGSVKIRTSNVEESVAATFNYRGMPAADYVLIEVEDSGTGIPPEVLAKIFEPFFTTKDIGKGTGLGLSTVYGIVKQTGGFIYADTELGQGTTFKIFLPRYVRKEEKPEQIEQQTKVRDLTGQERILIVEDEDSVRAFASRALSSAGYVVHEADSGVDALEVLEEIDGEIELLISDVVMPEMDGPTLLTHMRERYPEIKVIFVSGYAEENIRKGLEDDSSVEFLAKPFSLKQLAQKVKTVLEGAE</sequence>
<name>A0ABQ5UWP4_9HYPH</name>
<dbReference type="PROSITE" id="PS50109">
    <property type="entry name" value="HIS_KIN"/>
    <property type="match status" value="1"/>
</dbReference>
<keyword evidence="3 4" id="KW-0597">Phosphoprotein</keyword>
<dbReference type="Pfam" id="PF02518">
    <property type="entry name" value="HATPase_c"/>
    <property type="match status" value="1"/>
</dbReference>
<dbReference type="InterPro" id="IPR001789">
    <property type="entry name" value="Sig_transdc_resp-reg_receiver"/>
</dbReference>
<dbReference type="SMART" id="SM00448">
    <property type="entry name" value="REC"/>
    <property type="match status" value="1"/>
</dbReference>
<dbReference type="Pfam" id="PF00512">
    <property type="entry name" value="HisKA"/>
    <property type="match status" value="1"/>
</dbReference>
<dbReference type="CDD" id="cd00130">
    <property type="entry name" value="PAS"/>
    <property type="match status" value="1"/>
</dbReference>
<dbReference type="SUPFAM" id="SSF55785">
    <property type="entry name" value="PYP-like sensor domain (PAS domain)"/>
    <property type="match status" value="3"/>
</dbReference>
<keyword evidence="5" id="KW-1133">Transmembrane helix</keyword>
<keyword evidence="9" id="KW-0808">Transferase</keyword>
<dbReference type="Proteomes" id="UP001161405">
    <property type="component" value="Unassembled WGS sequence"/>
</dbReference>
<evidence type="ECO:0000256" key="2">
    <source>
        <dbReference type="ARBA" id="ARBA00012438"/>
    </source>
</evidence>
<evidence type="ECO:0000259" key="6">
    <source>
        <dbReference type="PROSITE" id="PS50109"/>
    </source>
</evidence>
<dbReference type="Pfam" id="PF08448">
    <property type="entry name" value="PAS_4"/>
    <property type="match status" value="1"/>
</dbReference>
<feature type="transmembrane region" description="Helical" evidence="5">
    <location>
        <begin position="54"/>
        <end position="77"/>
    </location>
</feature>
<evidence type="ECO:0000313" key="10">
    <source>
        <dbReference type="Proteomes" id="UP001161405"/>
    </source>
</evidence>
<accession>A0ABQ5UWP4</accession>
<evidence type="ECO:0000256" key="4">
    <source>
        <dbReference type="PROSITE-ProRule" id="PRU00169"/>
    </source>
</evidence>
<reference evidence="9" key="2">
    <citation type="submission" date="2023-01" db="EMBL/GenBank/DDBJ databases">
        <title>Draft genome sequence of Maritalea porphyrae strain NBRC 107169.</title>
        <authorList>
            <person name="Sun Q."/>
            <person name="Mori K."/>
        </authorList>
    </citation>
    <scope>NUCLEOTIDE SEQUENCE</scope>
    <source>
        <strain evidence="9">NBRC 107169</strain>
    </source>
</reference>
<dbReference type="PROSITE" id="PS50110">
    <property type="entry name" value="RESPONSE_REGULATORY"/>
    <property type="match status" value="1"/>
</dbReference>
<evidence type="ECO:0000259" key="7">
    <source>
        <dbReference type="PROSITE" id="PS50110"/>
    </source>
</evidence>
<feature type="modified residue" description="4-aspartylphosphate" evidence="4">
    <location>
        <position position="781"/>
    </location>
</feature>
<dbReference type="CDD" id="cd00082">
    <property type="entry name" value="HisKA"/>
    <property type="match status" value="1"/>
</dbReference>
<evidence type="ECO:0000313" key="9">
    <source>
        <dbReference type="EMBL" id="GLQ18816.1"/>
    </source>
</evidence>
<dbReference type="SUPFAM" id="SSF47384">
    <property type="entry name" value="Homodimeric domain of signal transducing histidine kinase"/>
    <property type="match status" value="1"/>
</dbReference>
<keyword evidence="5" id="KW-0472">Membrane</keyword>
<dbReference type="InterPro" id="IPR000014">
    <property type="entry name" value="PAS"/>
</dbReference>
<dbReference type="SMART" id="SM00388">
    <property type="entry name" value="HisKA"/>
    <property type="match status" value="1"/>
</dbReference>
<dbReference type="EMBL" id="BSNI01000002">
    <property type="protein sequence ID" value="GLQ18816.1"/>
    <property type="molecule type" value="Genomic_DNA"/>
</dbReference>
<dbReference type="InterPro" id="IPR003661">
    <property type="entry name" value="HisK_dim/P_dom"/>
</dbReference>
<dbReference type="SMART" id="SM00091">
    <property type="entry name" value="PAS"/>
    <property type="match status" value="3"/>
</dbReference>
<feature type="domain" description="PAS" evidence="8">
    <location>
        <begin position="219"/>
        <end position="261"/>
    </location>
</feature>
<dbReference type="InterPro" id="IPR005467">
    <property type="entry name" value="His_kinase_dom"/>
</dbReference>
<protein>
    <recommendedName>
        <fullName evidence="2">histidine kinase</fullName>
        <ecNumber evidence="2">2.7.13.3</ecNumber>
    </recommendedName>
</protein>
<dbReference type="InterPro" id="IPR013656">
    <property type="entry name" value="PAS_4"/>
</dbReference>
<evidence type="ECO:0000256" key="3">
    <source>
        <dbReference type="ARBA" id="ARBA00022553"/>
    </source>
</evidence>
<keyword evidence="10" id="KW-1185">Reference proteome</keyword>
<dbReference type="PANTHER" id="PTHR43065:SF42">
    <property type="entry name" value="TWO-COMPONENT SENSOR PPRA"/>
    <property type="match status" value="1"/>
</dbReference>
<dbReference type="InterPro" id="IPR011006">
    <property type="entry name" value="CheY-like_superfamily"/>
</dbReference>
<dbReference type="InterPro" id="IPR036097">
    <property type="entry name" value="HisK_dim/P_sf"/>
</dbReference>
<feature type="domain" description="PAS" evidence="8">
    <location>
        <begin position="345"/>
        <end position="417"/>
    </location>
</feature>
<gene>
    <name evidence="9" type="ORF">GCM10007879_30650</name>
</gene>
<dbReference type="Gene3D" id="1.10.287.130">
    <property type="match status" value="1"/>
</dbReference>